<dbReference type="GO" id="GO:0016616">
    <property type="term" value="F:oxidoreductase activity, acting on the CH-OH group of donors, NAD or NADP as acceptor"/>
    <property type="evidence" value="ECO:0007669"/>
    <property type="project" value="InterPro"/>
</dbReference>
<dbReference type="EMBL" id="VRMN01000003">
    <property type="protein sequence ID" value="KAA8495529.1"/>
    <property type="molecule type" value="Genomic_DNA"/>
</dbReference>
<keyword evidence="2" id="KW-0560">Oxidoreductase</keyword>
<dbReference type="Gene3D" id="3.40.50.720">
    <property type="entry name" value="NAD(P)-binding Rossmann-like Domain"/>
    <property type="match status" value="1"/>
</dbReference>
<keyword evidence="5" id="KW-1185">Reference proteome</keyword>
<proteinExistence type="inferred from homology"/>
<dbReference type="InterPro" id="IPR010945">
    <property type="entry name" value="Malate_DH_type2"/>
</dbReference>
<dbReference type="GO" id="GO:0016615">
    <property type="term" value="F:malate dehydrogenase activity"/>
    <property type="evidence" value="ECO:0007669"/>
    <property type="project" value="InterPro"/>
</dbReference>
<dbReference type="GO" id="GO:0006108">
    <property type="term" value="P:malate metabolic process"/>
    <property type="evidence" value="ECO:0007669"/>
    <property type="project" value="InterPro"/>
</dbReference>
<dbReference type="AlphaFoldDB" id="A0A5J4YVK4"/>
<evidence type="ECO:0000313" key="4">
    <source>
        <dbReference type="EMBL" id="KAA8495529.1"/>
    </source>
</evidence>
<evidence type="ECO:0000259" key="3">
    <source>
        <dbReference type="Pfam" id="PF02866"/>
    </source>
</evidence>
<protein>
    <submittedName>
        <fullName evidence="4">Malate dehydrogenase</fullName>
    </submittedName>
</protein>
<dbReference type="InterPro" id="IPR022383">
    <property type="entry name" value="Lactate/malate_DH_C"/>
</dbReference>
<evidence type="ECO:0000313" key="5">
    <source>
        <dbReference type="Proteomes" id="UP000324585"/>
    </source>
</evidence>
<dbReference type="SUPFAM" id="SSF51735">
    <property type="entry name" value="NAD(P)-binding Rossmann-fold domains"/>
    <property type="match status" value="1"/>
</dbReference>
<organism evidence="4 5">
    <name type="scientific">Porphyridium purpureum</name>
    <name type="common">Red alga</name>
    <name type="synonym">Porphyridium cruentum</name>
    <dbReference type="NCBI Taxonomy" id="35688"/>
    <lineage>
        <taxon>Eukaryota</taxon>
        <taxon>Rhodophyta</taxon>
        <taxon>Bangiophyceae</taxon>
        <taxon>Porphyridiales</taxon>
        <taxon>Porphyridiaceae</taxon>
        <taxon>Porphyridium</taxon>
    </lineage>
</organism>
<dbReference type="Gene3D" id="3.90.110.10">
    <property type="entry name" value="Lactate dehydrogenase/glycoside hydrolase, family 4, C-terminal"/>
    <property type="match status" value="1"/>
</dbReference>
<comment type="caution">
    <text evidence="4">The sequence shown here is derived from an EMBL/GenBank/DDBJ whole genome shotgun (WGS) entry which is preliminary data.</text>
</comment>
<evidence type="ECO:0000256" key="1">
    <source>
        <dbReference type="ARBA" id="ARBA00009613"/>
    </source>
</evidence>
<accession>A0A5J4YVK4</accession>
<dbReference type="Pfam" id="PF02866">
    <property type="entry name" value="Ldh_1_C"/>
    <property type="match status" value="1"/>
</dbReference>
<name>A0A5J4YVK4_PORPP</name>
<feature type="domain" description="Lactate/malate dehydrogenase C-terminal" evidence="3">
    <location>
        <begin position="146"/>
        <end position="299"/>
    </location>
</feature>
<dbReference type="InterPro" id="IPR036291">
    <property type="entry name" value="NAD(P)-bd_dom_sf"/>
</dbReference>
<dbReference type="PANTHER" id="PTHR23382">
    <property type="entry name" value="MALATE DEHYDROGENASE"/>
    <property type="match status" value="1"/>
</dbReference>
<evidence type="ECO:0000256" key="2">
    <source>
        <dbReference type="ARBA" id="ARBA00023002"/>
    </source>
</evidence>
<comment type="similarity">
    <text evidence="1">Belongs to the LDH/MDH superfamily. MDH type 2 family.</text>
</comment>
<sequence>MPPITVTLVGCAALGSSFTSKLASGSVLGKDQDIVIKVFGEPSKKLSGPLVKGFSVVDSVEDAVEGANFVVAVQGTPELGAEAKTFAALGKALARTHDLVNNTNVFTVGPNANTMALVLSRSAPDMHSSRFYAVSMGEQMMAASELASAAKATTADVDRVIIWGGTGAAAFADISHARVKGKWAGSTLKSKTWVEDVASKVEKVAPTLLKSKADVMADATATTLSSFVQGTGASQWLSLGVYSDHGAYGIETGIFFSQPTVNSGWAPERVYGIPVTAYSASMMEKAQDILLKERDAVKAYV</sequence>
<reference evidence="5" key="1">
    <citation type="journal article" date="2019" name="Nat. Commun.">
        <title>Expansion of phycobilisome linker gene families in mesophilic red algae.</title>
        <authorList>
            <person name="Lee J."/>
            <person name="Kim D."/>
            <person name="Bhattacharya D."/>
            <person name="Yoon H.S."/>
        </authorList>
    </citation>
    <scope>NUCLEOTIDE SEQUENCE [LARGE SCALE GENOMIC DNA]</scope>
    <source>
        <strain evidence="5">CCMP 1328</strain>
    </source>
</reference>
<gene>
    <name evidence="4" type="ORF">FVE85_1684</name>
</gene>
<dbReference type="SUPFAM" id="SSF56327">
    <property type="entry name" value="LDH C-terminal domain-like"/>
    <property type="match status" value="1"/>
</dbReference>
<dbReference type="InterPro" id="IPR015955">
    <property type="entry name" value="Lactate_DH/Glyco_Ohase_4_C"/>
</dbReference>
<dbReference type="Proteomes" id="UP000324585">
    <property type="component" value="Unassembled WGS sequence"/>
</dbReference>